<dbReference type="InterPro" id="IPR035979">
    <property type="entry name" value="RBD_domain_sf"/>
</dbReference>
<dbReference type="Gene3D" id="3.30.70.330">
    <property type="match status" value="2"/>
</dbReference>
<dbReference type="CDD" id="cd12576">
    <property type="entry name" value="RRM1_MSI"/>
    <property type="match status" value="1"/>
</dbReference>
<dbReference type="GeneID" id="110233581"/>
<dbReference type="SUPFAM" id="SSF54928">
    <property type="entry name" value="RNA-binding domain, RBD"/>
    <property type="match status" value="2"/>
</dbReference>
<protein>
    <recommendedName>
        <fullName evidence="7">RRM domain-containing protein</fullName>
    </recommendedName>
</protein>
<dbReference type="KEGG" id="epa:110233581"/>
<evidence type="ECO:0000256" key="1">
    <source>
        <dbReference type="ARBA" id="ARBA00004496"/>
    </source>
</evidence>
<dbReference type="Pfam" id="PF00076">
    <property type="entry name" value="RRM_1"/>
    <property type="match status" value="2"/>
</dbReference>
<sequence length="397" mass="43150">MEETSSTIPKSDGCNDPGKMFIGGLNWQTTAEGLRQYFTKYGELKECVIMRDPVSKRSRGFGFVTFVEPNSVDMVLENCPHELDGKKIDPKVAVPKRAPVKMVTSTKKIFIGGLSTNTNEEDMRKYFEPFGKVTEVMLMIDRATQRHRGFGFVSFETEKSADDACTNQYHSINNKKVEVKKAQPKEVMYSLQGGRGRARGGLFGRGIFYPLPGIGRAAFPVPGLSPNPFQGYNAYAAYAAAFTAQGRGRGRGRGNYIAGYPAIGNPSYPYAFMNPADQRRGPGGQYYAEYAAIGNSGRGTSRQDQVQQHNTIQDYSQHEYGGGMQTLNGYHHQGQHGYGPPPTSPVSRGFSAATSPGPVGVGQEMNYISAAGGSGANELGFSATSPQQSAFNPSLQF</sequence>
<dbReference type="GO" id="GO:0003729">
    <property type="term" value="F:mRNA binding"/>
    <property type="evidence" value="ECO:0007669"/>
    <property type="project" value="TreeGrafter"/>
</dbReference>
<comment type="subcellular location">
    <subcellularLocation>
        <location evidence="1">Cytoplasm</location>
    </subcellularLocation>
</comment>
<dbReference type="PROSITE" id="PS50102">
    <property type="entry name" value="RRM"/>
    <property type="match status" value="2"/>
</dbReference>
<feature type="domain" description="RRM" evidence="7">
    <location>
        <begin position="107"/>
        <end position="184"/>
    </location>
</feature>
<evidence type="ECO:0000256" key="4">
    <source>
        <dbReference type="ARBA" id="ARBA00022884"/>
    </source>
</evidence>
<evidence type="ECO:0000259" key="7">
    <source>
        <dbReference type="PROSITE" id="PS50102"/>
    </source>
</evidence>
<evidence type="ECO:0000256" key="6">
    <source>
        <dbReference type="SAM" id="MobiDB-lite"/>
    </source>
</evidence>
<keyword evidence="9" id="KW-1185">Reference proteome</keyword>
<organism evidence="8 9">
    <name type="scientific">Exaiptasia diaphana</name>
    <name type="common">Tropical sea anemone</name>
    <name type="synonym">Aiptasia pulchella</name>
    <dbReference type="NCBI Taxonomy" id="2652724"/>
    <lineage>
        <taxon>Eukaryota</taxon>
        <taxon>Metazoa</taxon>
        <taxon>Cnidaria</taxon>
        <taxon>Anthozoa</taxon>
        <taxon>Hexacorallia</taxon>
        <taxon>Actiniaria</taxon>
        <taxon>Aiptasiidae</taxon>
        <taxon>Exaiptasia</taxon>
    </lineage>
</organism>
<dbReference type="PANTHER" id="PTHR48032">
    <property type="entry name" value="RNA-BINDING PROTEIN MUSASHI HOMOLOG RBP6"/>
    <property type="match status" value="1"/>
</dbReference>
<dbReference type="SMART" id="SM00360">
    <property type="entry name" value="RRM"/>
    <property type="match status" value="2"/>
</dbReference>
<dbReference type="EnsemblMetazoa" id="XM_021038878.2">
    <property type="protein sequence ID" value="XP_020894537.1"/>
    <property type="gene ID" value="LOC110233581"/>
</dbReference>
<dbReference type="PANTHER" id="PTHR48032:SF18">
    <property type="entry name" value="RRM DOMAIN-CONTAINING PROTEIN"/>
    <property type="match status" value="1"/>
</dbReference>
<keyword evidence="3" id="KW-0677">Repeat</keyword>
<keyword evidence="4 5" id="KW-0694">RNA-binding</keyword>
<dbReference type="FunFam" id="3.30.70.330:FF:000025">
    <property type="entry name" value="RNA-binding protein Musashi homolog 2 isoform X1"/>
    <property type="match status" value="1"/>
</dbReference>
<dbReference type="InterPro" id="IPR012677">
    <property type="entry name" value="Nucleotide-bd_a/b_plait_sf"/>
</dbReference>
<dbReference type="GO" id="GO:0005737">
    <property type="term" value="C:cytoplasm"/>
    <property type="evidence" value="ECO:0007669"/>
    <property type="project" value="UniProtKB-SubCell"/>
</dbReference>
<accession>A0A913WUY8</accession>
<evidence type="ECO:0000256" key="2">
    <source>
        <dbReference type="ARBA" id="ARBA00022490"/>
    </source>
</evidence>
<name>A0A913WUY8_EXADI</name>
<dbReference type="OMA" id="KSADDAC"/>
<keyword evidence="2" id="KW-0963">Cytoplasm</keyword>
<proteinExistence type="predicted"/>
<evidence type="ECO:0000313" key="8">
    <source>
        <dbReference type="EnsemblMetazoa" id="XP_020894537.1"/>
    </source>
</evidence>
<evidence type="ECO:0000313" key="9">
    <source>
        <dbReference type="Proteomes" id="UP000887567"/>
    </source>
</evidence>
<dbReference type="RefSeq" id="XP_020894537.1">
    <property type="nucleotide sequence ID" value="XM_021038878.2"/>
</dbReference>
<feature type="region of interest" description="Disordered" evidence="6">
    <location>
        <begin position="333"/>
        <end position="353"/>
    </location>
</feature>
<dbReference type="AlphaFoldDB" id="A0A913WUY8"/>
<feature type="domain" description="RRM" evidence="7">
    <location>
        <begin position="18"/>
        <end position="105"/>
    </location>
</feature>
<evidence type="ECO:0000256" key="5">
    <source>
        <dbReference type="PROSITE-ProRule" id="PRU00176"/>
    </source>
</evidence>
<evidence type="ECO:0000256" key="3">
    <source>
        <dbReference type="ARBA" id="ARBA00022737"/>
    </source>
</evidence>
<dbReference type="InterPro" id="IPR000504">
    <property type="entry name" value="RRM_dom"/>
</dbReference>
<dbReference type="Proteomes" id="UP000887567">
    <property type="component" value="Unplaced"/>
</dbReference>
<dbReference type="OrthoDB" id="1875751at2759"/>
<dbReference type="GO" id="GO:0006417">
    <property type="term" value="P:regulation of translation"/>
    <property type="evidence" value="ECO:0007669"/>
    <property type="project" value="TreeGrafter"/>
</dbReference>
<reference evidence="8" key="1">
    <citation type="submission" date="2022-11" db="UniProtKB">
        <authorList>
            <consortium name="EnsemblMetazoa"/>
        </authorList>
    </citation>
    <scope>IDENTIFICATION</scope>
</reference>